<reference evidence="2 3" key="1">
    <citation type="submission" date="2017-01" db="EMBL/GenBank/DDBJ databases">
        <title>Draft genome sequence of Diplodia seriata F98.1, a fungal species involved in grapevine trunk diseases.</title>
        <authorList>
            <person name="Robert-Siegwald G."/>
            <person name="Vallet J."/>
            <person name="Abou-Mansour E."/>
            <person name="Xu J."/>
            <person name="Rey P."/>
            <person name="Bertsch C."/>
            <person name="Rego C."/>
            <person name="Larignon P."/>
            <person name="Fontaine F."/>
            <person name="Lebrun M.-H."/>
        </authorList>
    </citation>
    <scope>NUCLEOTIDE SEQUENCE [LARGE SCALE GENOMIC DNA]</scope>
    <source>
        <strain evidence="2 3">F98.1</strain>
    </source>
</reference>
<evidence type="ECO:0000256" key="1">
    <source>
        <dbReference type="SAM" id="MobiDB-lite"/>
    </source>
</evidence>
<feature type="compositionally biased region" description="Polar residues" evidence="1">
    <location>
        <begin position="333"/>
        <end position="344"/>
    </location>
</feature>
<accession>A0A1S8BL92</accession>
<dbReference type="STRING" id="420778.A0A1S8BL92"/>
<dbReference type="EMBL" id="MSZU01000075">
    <property type="protein sequence ID" value="OMP88264.1"/>
    <property type="molecule type" value="Genomic_DNA"/>
</dbReference>
<dbReference type="OrthoDB" id="5374569at2759"/>
<feature type="region of interest" description="Disordered" evidence="1">
    <location>
        <begin position="173"/>
        <end position="359"/>
    </location>
</feature>
<feature type="compositionally biased region" description="Basic and acidic residues" evidence="1">
    <location>
        <begin position="236"/>
        <end position="245"/>
    </location>
</feature>
<feature type="compositionally biased region" description="Polar residues" evidence="1">
    <location>
        <begin position="181"/>
        <end position="191"/>
    </location>
</feature>
<evidence type="ECO:0000313" key="2">
    <source>
        <dbReference type="EMBL" id="OMP88264.1"/>
    </source>
</evidence>
<feature type="region of interest" description="Disordered" evidence="1">
    <location>
        <begin position="1"/>
        <end position="71"/>
    </location>
</feature>
<gene>
    <name evidence="2" type="ORF">BK809_0003021</name>
</gene>
<evidence type="ECO:0000313" key="3">
    <source>
        <dbReference type="Proteomes" id="UP000190776"/>
    </source>
</evidence>
<protein>
    <submittedName>
        <fullName evidence="2">Uncharacterized protein</fullName>
    </submittedName>
</protein>
<organism evidence="2 3">
    <name type="scientific">Diplodia seriata</name>
    <dbReference type="NCBI Taxonomy" id="420778"/>
    <lineage>
        <taxon>Eukaryota</taxon>
        <taxon>Fungi</taxon>
        <taxon>Dikarya</taxon>
        <taxon>Ascomycota</taxon>
        <taxon>Pezizomycotina</taxon>
        <taxon>Dothideomycetes</taxon>
        <taxon>Dothideomycetes incertae sedis</taxon>
        <taxon>Botryosphaeriales</taxon>
        <taxon>Botryosphaeriaceae</taxon>
        <taxon>Diplodia</taxon>
    </lineage>
</organism>
<comment type="caution">
    <text evidence="2">The sequence shown here is derived from an EMBL/GenBank/DDBJ whole genome shotgun (WGS) entry which is preliminary data.</text>
</comment>
<feature type="compositionally biased region" description="Polar residues" evidence="1">
    <location>
        <begin position="296"/>
        <end position="309"/>
    </location>
</feature>
<proteinExistence type="predicted"/>
<dbReference type="AlphaFoldDB" id="A0A1S8BL92"/>
<sequence length="359" mass="39446">MPRKLPWLSDKPDPGLAEARVKKRRLQSPDLPDELDALGASTPRRKGKARATRTPSSSPPPQPPKQEFMREGLAADDIWMMVEDEFLDTARAFTRHLHHAEYHRLKRAAREKNASAAQNIVQHVASRGKMSVESQMKHEARALAERQVEALRGIEGGNKGADELEEEAPWVRDPHLGGLMSGSQDSSSQLATLAGIKSKTRAAAGYAGTRSKPPPSRHSDPKPSKGIRPRPSLEGLAKEIRRAEANSDEDDLDAFSTRRRPVSKESVRRSPGPSTKSAAAREPSMLPPRLPRQSEDNSSSTTKQPTSVSPPKVRVGVSDRSTSTSRSSRDPSKTVTVPNTSTSTKPRKRKPLTSQFTFF</sequence>
<dbReference type="Proteomes" id="UP000190776">
    <property type="component" value="Unassembled WGS sequence"/>
</dbReference>
<name>A0A1S8BL92_9PEZI</name>